<organism evidence="1 2">
    <name type="scientific">Sparassis crispa</name>
    <dbReference type="NCBI Taxonomy" id="139825"/>
    <lineage>
        <taxon>Eukaryota</taxon>
        <taxon>Fungi</taxon>
        <taxon>Dikarya</taxon>
        <taxon>Basidiomycota</taxon>
        <taxon>Agaricomycotina</taxon>
        <taxon>Agaricomycetes</taxon>
        <taxon>Polyporales</taxon>
        <taxon>Sparassidaceae</taxon>
        <taxon>Sparassis</taxon>
    </lineage>
</organism>
<proteinExistence type="predicted"/>
<accession>A0A401H4S2</accession>
<dbReference type="EMBL" id="BFAD01000016">
    <property type="protein sequence ID" value="GBE89350.1"/>
    <property type="molecule type" value="Genomic_DNA"/>
</dbReference>
<dbReference type="SUPFAM" id="SSF52047">
    <property type="entry name" value="RNI-like"/>
    <property type="match status" value="1"/>
</dbReference>
<comment type="caution">
    <text evidence="1">The sequence shown here is derived from an EMBL/GenBank/DDBJ whole genome shotgun (WGS) entry which is preliminary data.</text>
</comment>
<name>A0A401H4S2_9APHY</name>
<dbReference type="Proteomes" id="UP000287166">
    <property type="component" value="Unassembled WGS sequence"/>
</dbReference>
<gene>
    <name evidence="1" type="ORF">SCP_1600110</name>
</gene>
<keyword evidence="2" id="KW-1185">Reference proteome</keyword>
<reference evidence="1 2" key="1">
    <citation type="journal article" date="2018" name="Sci. Rep.">
        <title>Genome sequence of the cauliflower mushroom Sparassis crispa (Hanabiratake) and its association with beneficial usage.</title>
        <authorList>
            <person name="Kiyama R."/>
            <person name="Furutani Y."/>
            <person name="Kawaguchi K."/>
            <person name="Nakanishi T."/>
        </authorList>
    </citation>
    <scope>NUCLEOTIDE SEQUENCE [LARGE SCALE GENOMIC DNA]</scope>
</reference>
<sequence length="545" mass="60866">MEEVREVSSHVGASSLPPARVRASLKEAAKTLGGSRCLINDLALEVLGMILLYAVEPMDTPSGNMIWPPATLISKFAVEDLKNVCGGWRAICLTMPALCNTIYDNRYSRLEPSVVEAVVKHRTLPLNVCVNRDYPSPAIMKLFQTCGSRVRNLHVYSSRDLSLQLPLRCLEYCTNFQAPALEHLTINGDAFDGGFLTPTLFQGQVLHLKTLSLWNSAWLPANRFNSLTHLFISTSIRQSTRVPSDRNIRWAMRDLLSFISGCPNLEDLLLWNILLGCPPAIDTSAVTLRRLKRFAIGRPSPEHATWLLRHIMCPADSVAIRILNMSCKTNQLRALLPTLPLLDARIAQIQKTFNRLSVSFANGSSAVSIEIDCWPKWNATSWPTLWASWPRLAGVRELYLVGMEVVLTEHFAGIPSLLRQLSALVTLVYCDIGPPDKLLKYLSQTLHGMPCPRLETLHIYRPEDMPVNIVELVEFMEARACAGYKLRRLILEFSAEVPDGLRASVGRLGDLVEIVEVRENGGVGPRAPWPAVCSETTHKSFWPAW</sequence>
<dbReference type="InterPro" id="IPR032675">
    <property type="entry name" value="LRR_dom_sf"/>
</dbReference>
<evidence type="ECO:0000313" key="2">
    <source>
        <dbReference type="Proteomes" id="UP000287166"/>
    </source>
</evidence>
<protein>
    <recommendedName>
        <fullName evidence="3">F-box domain-containing protein</fullName>
    </recommendedName>
</protein>
<dbReference type="Gene3D" id="3.80.10.10">
    <property type="entry name" value="Ribonuclease Inhibitor"/>
    <property type="match status" value="1"/>
</dbReference>
<dbReference type="AlphaFoldDB" id="A0A401H4S2"/>
<dbReference type="GeneID" id="38786267"/>
<dbReference type="RefSeq" id="XP_027620263.1">
    <property type="nucleotide sequence ID" value="XM_027764462.1"/>
</dbReference>
<evidence type="ECO:0000313" key="1">
    <source>
        <dbReference type="EMBL" id="GBE89350.1"/>
    </source>
</evidence>
<evidence type="ECO:0008006" key="3">
    <source>
        <dbReference type="Google" id="ProtNLM"/>
    </source>
</evidence>
<dbReference type="OrthoDB" id="3209295at2759"/>
<dbReference type="InParanoid" id="A0A401H4S2"/>